<feature type="compositionally biased region" description="Basic and acidic residues" evidence="4">
    <location>
        <begin position="1037"/>
        <end position="1054"/>
    </location>
</feature>
<dbReference type="PRINTS" id="PR00819">
    <property type="entry name" value="CBXCFQXSUPER"/>
</dbReference>
<feature type="compositionally biased region" description="Polar residues" evidence="4">
    <location>
        <begin position="1000"/>
        <end position="1011"/>
    </location>
</feature>
<gene>
    <name evidence="5" type="ORF">FUG_LOCUS237241</name>
</gene>
<sequence length="1129" mass="125908">MNSQPLPSIRPELVGDGIESVEHSPSLNNGNDTQTYERPEHDDSSHHSRPLLEPFLDIPVGIRRRPTLPISSQVPTPQGSDDEGEDGEDGEGKEDKEDREEKENGVDGVDGEEDKEDKEDKDNKDASDTGPSTDSDDSEGSEDTPSTDKVMKKLGALVGVDDVKAQFEELRLYIQHSKSLNISLVDDRFHALFQGNPGTGKTTVAKLYAEFLKSMGVLESDDVLETTGAKLGSNGARDIIETFEEGDGGVLFVDEAYQLVATHSSHAGKQVLDVILGEMDKSPPKWVLIFAGYKEEFEPFFAHNDGLSSRIPQVLTFEDFSNTQLHSILLRFFNTRFAQHRSNIQIEGNPNGRYMDAVVRRIAQGRARRGFGNARTVRNYFQRICQRQAHRVGQLASPTIQQRLYFSKEDLLGQRPLDLKATSKSWAKLNSLIGLSEVKKSVEIMFQIVDTNYQRELRGKRPYTHSLNRVFVGSPGTGKTTVAKLYGKILAELGFLSKGDVVIKTPADFIGDAVGRSESNTRAILASTLGKVLIIDEAYMLDPGDATVNRDSYKTAVLDSIVAEVQGNPGDDRCVLLLGYEDRMESLFQNGNPGLSGRFMADLPFRFPDFSDPELREILKLDLKGRQINYEPAALDAAVDLLSRYKCNRDFSNAREVKLLVSDAVFRNQERLMSNQNHDEDFEPRLEPEDFDPWLRPQGVSTGNVVNCRLDLSGHISDSVIEQLERYFPSSLNRELNRHIPRTFVFKGPPGTGKTTVAKYMGKLFRDIGLLPAHQFVLRSAKDFIGQHVGQTMPQTRKLLESGFGRVLIIRDIHLIAKGGYSSEALDELTSFVRTYSGRMAIILTGPSEPVDDLLSDRHELGTMFPDRIIFRDLTPLESLNLLHRLIQATVPGAQTPFFASQTATEMFEKAISILTMFEGRGNASLARTLSIRMVQKGDHELLLAASRDPGRTYHWKLTEGAAMSCIRFMFEETRRNGVPVRKIVPEPASEDRAAPEGTDITQPTQATIEATSEPKRVVHARHQVENVSKDNPNPAGDKDPKPKESGLQDKPTAKEAASTSNVTRVTEDQIRQQDKDLEESERENQSVQEAIKRMGKCENNYDWDRVAGGYKCRGGYHFVTDAEVAAYI</sequence>
<evidence type="ECO:0000256" key="2">
    <source>
        <dbReference type="ARBA" id="ARBA00022741"/>
    </source>
</evidence>
<proteinExistence type="inferred from homology"/>
<feature type="compositionally biased region" description="Polar residues" evidence="4">
    <location>
        <begin position="23"/>
        <end position="34"/>
    </location>
</feature>
<dbReference type="AlphaFoldDB" id="A0A4U9EJ80"/>
<feature type="compositionally biased region" description="Basic and acidic residues" evidence="4">
    <location>
        <begin position="35"/>
        <end position="46"/>
    </location>
</feature>
<feature type="compositionally biased region" description="Polar residues" evidence="4">
    <location>
        <begin position="69"/>
        <end position="79"/>
    </location>
</feature>
<dbReference type="EMBL" id="CAAKMV010000127">
    <property type="protein sequence ID" value="VIO57042.1"/>
    <property type="molecule type" value="Genomic_DNA"/>
</dbReference>
<dbReference type="InterPro" id="IPR003593">
    <property type="entry name" value="AAA+_ATPase"/>
</dbReference>
<dbReference type="SUPFAM" id="SSF52540">
    <property type="entry name" value="P-loop containing nucleoside triphosphate hydrolases"/>
    <property type="match status" value="3"/>
</dbReference>
<evidence type="ECO:0000256" key="3">
    <source>
        <dbReference type="ARBA" id="ARBA00022840"/>
    </source>
</evidence>
<keyword evidence="3" id="KW-0067">ATP-binding</keyword>
<dbReference type="PANTHER" id="PTHR43392:SF2">
    <property type="entry name" value="AAA-TYPE ATPASE FAMILY PROTEIN _ ANKYRIN REPEAT FAMILY PROTEIN"/>
    <property type="match status" value="1"/>
</dbReference>
<dbReference type="InterPro" id="IPR050773">
    <property type="entry name" value="CbxX/CfxQ_RuBisCO_ESX"/>
</dbReference>
<reference evidence="5" key="1">
    <citation type="submission" date="2019-04" db="EMBL/GenBank/DDBJ databases">
        <authorList>
            <person name="Melise S."/>
            <person name="Noan J."/>
            <person name="Okalmin O."/>
        </authorList>
    </citation>
    <scope>NUCLEOTIDE SEQUENCE</scope>
    <source>
        <strain evidence="5">FN9</strain>
    </source>
</reference>
<feature type="compositionally biased region" description="Basic and acidic residues" evidence="4">
    <location>
        <begin position="118"/>
        <end position="127"/>
    </location>
</feature>
<accession>A0A4U9EJ80</accession>
<dbReference type="Pfam" id="PF17866">
    <property type="entry name" value="AAA_lid_6"/>
    <property type="match status" value="2"/>
</dbReference>
<dbReference type="InterPro" id="IPR000641">
    <property type="entry name" value="CbxX/CfxQ"/>
</dbReference>
<comment type="similarity">
    <text evidence="1">Belongs to the CbxX/CfxQ family.</text>
</comment>
<dbReference type="GO" id="GO:0005524">
    <property type="term" value="F:ATP binding"/>
    <property type="evidence" value="ECO:0007669"/>
    <property type="project" value="UniProtKB-KW"/>
</dbReference>
<dbReference type="InterPro" id="IPR027417">
    <property type="entry name" value="P-loop_NTPase"/>
</dbReference>
<dbReference type="CDD" id="cd00009">
    <property type="entry name" value="AAA"/>
    <property type="match status" value="2"/>
</dbReference>
<feature type="region of interest" description="Disordered" evidence="4">
    <location>
        <begin position="982"/>
        <end position="1088"/>
    </location>
</feature>
<dbReference type="InterPro" id="IPR003959">
    <property type="entry name" value="ATPase_AAA_core"/>
</dbReference>
<organism evidence="5">
    <name type="scientific">Gibberella zeae</name>
    <name type="common">Wheat head blight fungus</name>
    <name type="synonym">Fusarium graminearum</name>
    <dbReference type="NCBI Taxonomy" id="5518"/>
    <lineage>
        <taxon>Eukaryota</taxon>
        <taxon>Fungi</taxon>
        <taxon>Dikarya</taxon>
        <taxon>Ascomycota</taxon>
        <taxon>Pezizomycotina</taxon>
        <taxon>Sordariomycetes</taxon>
        <taxon>Hypocreomycetidae</taxon>
        <taxon>Hypocreales</taxon>
        <taxon>Nectriaceae</taxon>
        <taxon>Fusarium</taxon>
    </lineage>
</organism>
<evidence type="ECO:0000256" key="4">
    <source>
        <dbReference type="SAM" id="MobiDB-lite"/>
    </source>
</evidence>
<dbReference type="FunFam" id="3.40.50.300:FF:000216">
    <property type="entry name" value="Type VII secretion ATPase EccA"/>
    <property type="match status" value="1"/>
</dbReference>
<keyword evidence="2" id="KW-0547">Nucleotide-binding</keyword>
<evidence type="ECO:0000256" key="1">
    <source>
        <dbReference type="ARBA" id="ARBA00010378"/>
    </source>
</evidence>
<feature type="compositionally biased region" description="Basic and acidic residues" evidence="4">
    <location>
        <begin position="1066"/>
        <end position="1076"/>
    </location>
</feature>
<dbReference type="SMART" id="SM00382">
    <property type="entry name" value="AAA"/>
    <property type="match status" value="3"/>
</dbReference>
<dbReference type="PANTHER" id="PTHR43392">
    <property type="entry name" value="AAA-TYPE ATPASE FAMILY PROTEIN / ANKYRIN REPEAT FAMILY PROTEIN"/>
    <property type="match status" value="1"/>
</dbReference>
<dbReference type="InterPro" id="IPR041627">
    <property type="entry name" value="AAA_lid_6"/>
</dbReference>
<dbReference type="Pfam" id="PF00004">
    <property type="entry name" value="AAA"/>
    <property type="match status" value="3"/>
</dbReference>
<evidence type="ECO:0000313" key="5">
    <source>
        <dbReference type="EMBL" id="VIO57042.1"/>
    </source>
</evidence>
<dbReference type="Gene3D" id="3.40.50.300">
    <property type="entry name" value="P-loop containing nucleotide triphosphate hydrolases"/>
    <property type="match status" value="3"/>
</dbReference>
<feature type="compositionally biased region" description="Acidic residues" evidence="4">
    <location>
        <begin position="80"/>
        <end position="92"/>
    </location>
</feature>
<feature type="region of interest" description="Disordered" evidence="4">
    <location>
        <begin position="1"/>
        <end position="149"/>
    </location>
</feature>
<name>A0A4U9EJ80_GIBZA</name>
<feature type="compositionally biased region" description="Basic and acidic residues" evidence="4">
    <location>
        <begin position="93"/>
        <end position="105"/>
    </location>
</feature>
<protein>
    <submittedName>
        <fullName evidence="5">Uncharacterized protein</fullName>
    </submittedName>
</protein>
<dbReference type="Gene3D" id="1.10.8.60">
    <property type="match status" value="2"/>
</dbReference>
<dbReference type="GO" id="GO:0016887">
    <property type="term" value="F:ATP hydrolysis activity"/>
    <property type="evidence" value="ECO:0007669"/>
    <property type="project" value="InterPro"/>
</dbReference>
<feature type="compositionally biased region" description="Basic and acidic residues" evidence="4">
    <location>
        <begin position="1013"/>
        <end position="1029"/>
    </location>
</feature>